<dbReference type="Proteomes" id="UP001500889">
    <property type="component" value="Chromosome O"/>
</dbReference>
<dbReference type="EMBL" id="AP029263">
    <property type="protein sequence ID" value="BFF91810.1"/>
    <property type="molecule type" value="Genomic_DNA"/>
</dbReference>
<name>A0AAU9EYZ4_DROMD</name>
<reference evidence="1 2" key="1">
    <citation type="submission" date="2024-02" db="EMBL/GenBank/DDBJ databases">
        <title>A chromosome-level genome assembly of Drosophila madeirensis, a fruit fly species endemic to Madeira island.</title>
        <authorList>
            <person name="Tomihara K."/>
            <person name="Llopart A."/>
            <person name="Yamamoto D."/>
        </authorList>
    </citation>
    <scope>NUCLEOTIDE SEQUENCE [LARGE SCALE GENOMIC DNA]</scope>
    <source>
        <strain evidence="1 2">RF1</strain>
    </source>
</reference>
<sequence length="246" mass="26215">MCSPCGPGCGPCDPCCGPFECSPKCYNSAQLEALPQCAPRIPPPFPKCITVQQPPRMICKKRVVFTEKIVPEPMVVNRCRQITIPKVVDATRVIKVPKLIWVSQMVREPRVIYYPSMIPDPYVVCYPKRVCEPREVCQSILCQPKPQTIDIPPPREYCCYPNGPINYKPSAACPPCPIGPCAPGGGCCPLPCFSTNQYPIAEGRCGPCGPCGPGCGPCGPRCGPCGPCGPGPCGPGPCGYGPCGPC</sequence>
<evidence type="ECO:0000313" key="1">
    <source>
        <dbReference type="EMBL" id="BFF91810.1"/>
    </source>
</evidence>
<accession>A0AAU9EYZ4</accession>
<dbReference type="AlphaFoldDB" id="A0AAU9EYZ4"/>
<protein>
    <submittedName>
        <fullName evidence="1">DBF4-type zinc finger-containing protein 2 homolog</fullName>
    </submittedName>
</protein>
<gene>
    <name evidence="1" type="ORF">DMAD_10016</name>
</gene>
<keyword evidence="2" id="KW-1185">Reference proteome</keyword>
<organism evidence="1 2">
    <name type="scientific">Drosophila madeirensis</name>
    <name type="common">Fruit fly</name>
    <dbReference type="NCBI Taxonomy" id="30013"/>
    <lineage>
        <taxon>Eukaryota</taxon>
        <taxon>Metazoa</taxon>
        <taxon>Ecdysozoa</taxon>
        <taxon>Arthropoda</taxon>
        <taxon>Hexapoda</taxon>
        <taxon>Insecta</taxon>
        <taxon>Pterygota</taxon>
        <taxon>Neoptera</taxon>
        <taxon>Endopterygota</taxon>
        <taxon>Diptera</taxon>
        <taxon>Brachycera</taxon>
        <taxon>Muscomorpha</taxon>
        <taxon>Ephydroidea</taxon>
        <taxon>Drosophilidae</taxon>
        <taxon>Drosophila</taxon>
        <taxon>Sophophora</taxon>
    </lineage>
</organism>
<evidence type="ECO:0000313" key="2">
    <source>
        <dbReference type="Proteomes" id="UP001500889"/>
    </source>
</evidence>
<proteinExistence type="predicted"/>